<dbReference type="EMBL" id="CP004353">
    <property type="protein sequence ID" value="AHI22988.1"/>
    <property type="molecule type" value="Genomic_DNA"/>
</dbReference>
<keyword evidence="3" id="KW-0547">Nucleotide-binding</keyword>
<evidence type="ECO:0000259" key="8">
    <source>
        <dbReference type="Pfam" id="PF00294"/>
    </source>
</evidence>
<keyword evidence="2 6" id="KW-0808">Transferase</keyword>
<feature type="domain" description="Carbohydrate kinase PfkB" evidence="8">
    <location>
        <begin position="23"/>
        <end position="308"/>
    </location>
</feature>
<dbReference type="SUPFAM" id="SSF53613">
    <property type="entry name" value="Ribokinase-like"/>
    <property type="match status" value="1"/>
</dbReference>
<dbReference type="PRINTS" id="PR00990">
    <property type="entry name" value="RIBOKINASE"/>
</dbReference>
<dbReference type="NCBIfam" id="TIGR03168">
    <property type="entry name" value="1-PFK"/>
    <property type="match status" value="1"/>
</dbReference>
<protein>
    <submittedName>
        <fullName evidence="9">1-phosphofructokinase</fullName>
    </submittedName>
</protein>
<evidence type="ECO:0000313" key="9">
    <source>
        <dbReference type="EMBL" id="AHI22988.1"/>
    </source>
</evidence>
<dbReference type="PANTHER" id="PTHR46566">
    <property type="entry name" value="1-PHOSPHOFRUCTOKINASE-RELATED"/>
    <property type="match status" value="1"/>
</dbReference>
<dbReference type="InterPro" id="IPR017583">
    <property type="entry name" value="Tagatose/fructose_Pkinase"/>
</dbReference>
<comment type="similarity">
    <text evidence="1 7">Belongs to the carbohydrate kinase PfkB family.</text>
</comment>
<dbReference type="AlphaFoldDB" id="W5Y909"/>
<dbReference type="PATRIC" id="fig|1224164.3.peg.1614"/>
<dbReference type="InterPro" id="IPR002139">
    <property type="entry name" value="Ribo/fructo_kinase"/>
</dbReference>
<dbReference type="InterPro" id="IPR011611">
    <property type="entry name" value="PfkB_dom"/>
</dbReference>
<evidence type="ECO:0000313" key="10">
    <source>
        <dbReference type="Proteomes" id="UP000019222"/>
    </source>
</evidence>
<dbReference type="InterPro" id="IPR002173">
    <property type="entry name" value="Carboh/pur_kinase_PfkB_CS"/>
</dbReference>
<dbReference type="eggNOG" id="COG1105">
    <property type="taxonomic scope" value="Bacteria"/>
</dbReference>
<evidence type="ECO:0000256" key="6">
    <source>
        <dbReference type="PIRNR" id="PIRNR000535"/>
    </source>
</evidence>
<dbReference type="PANTHER" id="PTHR46566:SF2">
    <property type="entry name" value="ATP-DEPENDENT 6-PHOSPHOFRUCTOKINASE ISOZYME 2"/>
    <property type="match status" value="1"/>
</dbReference>
<dbReference type="GO" id="GO:0005829">
    <property type="term" value="C:cytosol"/>
    <property type="evidence" value="ECO:0007669"/>
    <property type="project" value="TreeGrafter"/>
</dbReference>
<dbReference type="KEGG" id="cvt:B843_08015"/>
<dbReference type="PIRSF" id="PIRSF000535">
    <property type="entry name" value="1PFK/6PFK/LacC"/>
    <property type="match status" value="1"/>
</dbReference>
<dbReference type="InterPro" id="IPR029056">
    <property type="entry name" value="Ribokinase-like"/>
</dbReference>
<dbReference type="RefSeq" id="WP_025253006.1">
    <property type="nucleotide sequence ID" value="NZ_CP004353.1"/>
</dbReference>
<dbReference type="Gene3D" id="3.40.1190.20">
    <property type="match status" value="1"/>
</dbReference>
<dbReference type="PROSITE" id="PS00584">
    <property type="entry name" value="PFKB_KINASES_2"/>
    <property type="match status" value="1"/>
</dbReference>
<dbReference type="GO" id="GO:0005524">
    <property type="term" value="F:ATP binding"/>
    <property type="evidence" value="ECO:0007669"/>
    <property type="project" value="UniProtKB-KW"/>
</dbReference>
<evidence type="ECO:0000256" key="3">
    <source>
        <dbReference type="ARBA" id="ARBA00022741"/>
    </source>
</evidence>
<evidence type="ECO:0000256" key="4">
    <source>
        <dbReference type="ARBA" id="ARBA00022777"/>
    </source>
</evidence>
<evidence type="ECO:0000256" key="2">
    <source>
        <dbReference type="ARBA" id="ARBA00022679"/>
    </source>
</evidence>
<dbReference type="Pfam" id="PF00294">
    <property type="entry name" value="PfkB"/>
    <property type="match status" value="1"/>
</dbReference>
<keyword evidence="4 7" id="KW-0418">Kinase</keyword>
<accession>W5Y909</accession>
<dbReference type="CDD" id="cd01164">
    <property type="entry name" value="FruK_PfkB_like"/>
    <property type="match status" value="1"/>
</dbReference>
<evidence type="ECO:0000256" key="7">
    <source>
        <dbReference type="RuleBase" id="RU003704"/>
    </source>
</evidence>
<reference evidence="9 10" key="1">
    <citation type="submission" date="2013-02" db="EMBL/GenBank/DDBJ databases">
        <title>The complete genome sequence of Corynebacterium vitaeruminis DSM 20294.</title>
        <authorList>
            <person name="Ruckert C."/>
            <person name="Albersmeier A."/>
            <person name="Kalinowski J."/>
        </authorList>
    </citation>
    <scope>NUCLEOTIDE SEQUENCE [LARGE SCALE GENOMIC DNA]</scope>
    <source>
        <strain evidence="10">ATCC 10234</strain>
    </source>
</reference>
<dbReference type="HOGENOM" id="CLU_050013_0_0_11"/>
<gene>
    <name evidence="9" type="ORF">B843_08015</name>
</gene>
<keyword evidence="5" id="KW-0067">ATP-binding</keyword>
<name>W5Y909_9CORY</name>
<dbReference type="STRING" id="1224164.B843_08015"/>
<proteinExistence type="inferred from homology"/>
<organism evidence="9 10">
    <name type="scientific">Corynebacterium vitaeruminis DSM 20294</name>
    <dbReference type="NCBI Taxonomy" id="1224164"/>
    <lineage>
        <taxon>Bacteria</taxon>
        <taxon>Bacillati</taxon>
        <taxon>Actinomycetota</taxon>
        <taxon>Actinomycetes</taxon>
        <taxon>Mycobacteriales</taxon>
        <taxon>Corynebacteriaceae</taxon>
        <taxon>Corynebacterium</taxon>
    </lineage>
</organism>
<evidence type="ECO:0000256" key="5">
    <source>
        <dbReference type="ARBA" id="ARBA00022840"/>
    </source>
</evidence>
<keyword evidence="10" id="KW-1185">Reference proteome</keyword>
<sequence length="321" mass="33257">MILTLTPNPSIDTTLSIPHPLKRGEVQRVSSSESVAGGKGVNVSLAVLRAGLDSLALFPAAERDTFLDLLRQVEVPFESVQVPLPVRVNTAITEPDGTTTKVNGRGATLDEAVIAKVEEALVQHYDDASWVVLAGSLPPGAPVDWYARLVALLRQHNPALNIAVDTSDAPLVALGENFHTAAPSLIKPNGLELGQLVGVDGQALEDQAEKGNFTPVIEAARKAIELGVETVLVTLGAAGAVLVTADQAFKATPPPCVAVSTVGAGDCTLAGFIMGRVRGLSLADSLKQGVAYGTAAASLPGTTIPTPEQINLAETSVEEVF</sequence>
<dbReference type="Proteomes" id="UP000019222">
    <property type="component" value="Chromosome"/>
</dbReference>
<evidence type="ECO:0000256" key="1">
    <source>
        <dbReference type="ARBA" id="ARBA00010688"/>
    </source>
</evidence>
<dbReference type="GO" id="GO:0008443">
    <property type="term" value="F:phosphofructokinase activity"/>
    <property type="evidence" value="ECO:0007669"/>
    <property type="project" value="TreeGrafter"/>
</dbReference>